<accession>A0A540MQ97</accession>
<reference evidence="1 2" key="1">
    <citation type="journal article" date="2019" name="G3 (Bethesda)">
        <title>Sequencing of a Wild Apple (Malus baccata) Genome Unravels the Differences Between Cultivated and Wild Apple Species Regarding Disease Resistance and Cold Tolerance.</title>
        <authorList>
            <person name="Chen X."/>
        </authorList>
    </citation>
    <scope>NUCLEOTIDE SEQUENCE [LARGE SCALE GENOMIC DNA]</scope>
    <source>
        <strain evidence="2">cv. Shandingzi</strain>
        <tissue evidence="1">Leaves</tissue>
    </source>
</reference>
<organism evidence="1 2">
    <name type="scientific">Malus baccata</name>
    <name type="common">Siberian crab apple</name>
    <name type="synonym">Pyrus baccata</name>
    <dbReference type="NCBI Taxonomy" id="106549"/>
    <lineage>
        <taxon>Eukaryota</taxon>
        <taxon>Viridiplantae</taxon>
        <taxon>Streptophyta</taxon>
        <taxon>Embryophyta</taxon>
        <taxon>Tracheophyta</taxon>
        <taxon>Spermatophyta</taxon>
        <taxon>Magnoliopsida</taxon>
        <taxon>eudicotyledons</taxon>
        <taxon>Gunneridae</taxon>
        <taxon>Pentapetalae</taxon>
        <taxon>rosids</taxon>
        <taxon>fabids</taxon>
        <taxon>Rosales</taxon>
        <taxon>Rosaceae</taxon>
        <taxon>Amygdaloideae</taxon>
        <taxon>Maleae</taxon>
        <taxon>Malus</taxon>
    </lineage>
</organism>
<dbReference type="AlphaFoldDB" id="A0A540MQ97"/>
<gene>
    <name evidence="1" type="ORF">C1H46_013976</name>
</gene>
<sequence>MLTITAEKKVQTENLVPLSISTIYEEVIKSEVGCSLTWDRVKAALSCLCAGESDVDDESYLKILEQVQNNEVKSIV</sequence>
<name>A0A540MQ97_MALBA</name>
<evidence type="ECO:0000313" key="2">
    <source>
        <dbReference type="Proteomes" id="UP000315295"/>
    </source>
</evidence>
<dbReference type="EMBL" id="VIEB01000214">
    <property type="protein sequence ID" value="TQE00403.1"/>
    <property type="molecule type" value="Genomic_DNA"/>
</dbReference>
<keyword evidence="2" id="KW-1185">Reference proteome</keyword>
<protein>
    <submittedName>
        <fullName evidence="1">Uncharacterized protein</fullName>
    </submittedName>
</protein>
<proteinExistence type="predicted"/>
<dbReference type="Proteomes" id="UP000315295">
    <property type="component" value="Unassembled WGS sequence"/>
</dbReference>
<evidence type="ECO:0000313" key="1">
    <source>
        <dbReference type="EMBL" id="TQE00403.1"/>
    </source>
</evidence>
<dbReference type="STRING" id="106549.A0A540MQ97"/>
<comment type="caution">
    <text evidence="1">The sequence shown here is derived from an EMBL/GenBank/DDBJ whole genome shotgun (WGS) entry which is preliminary data.</text>
</comment>